<dbReference type="Proteomes" id="UP000029067">
    <property type="component" value="Unassembled WGS sequence"/>
</dbReference>
<sequence>MAESDTTPQLADPEPTASDDETATGTEQAPWAREGIEFDADKAWKLVLNLREENKGLKEKNRAYEDEKLSEKEKADRDLAETRAQIEQLRMEKTRVIGQKVCKGLVVVECVPVDADPVAQWQAVRVA</sequence>
<dbReference type="eggNOG" id="ENOG5031TAU">
    <property type="taxonomic scope" value="Bacteria"/>
</dbReference>
<proteinExistence type="predicted"/>
<dbReference type="EMBL" id="JGYV01000013">
    <property type="protein sequence ID" value="KFI61965.1"/>
    <property type="molecule type" value="Genomic_DNA"/>
</dbReference>
<keyword evidence="3" id="KW-1185">Reference proteome</keyword>
<protein>
    <submittedName>
        <fullName evidence="2">Uncharacterized protein</fullName>
    </submittedName>
</protein>
<dbReference type="RefSeq" id="WP_033517954.1">
    <property type="nucleotide sequence ID" value="NZ_JGYV01000013.1"/>
</dbReference>
<reference evidence="2 3" key="1">
    <citation type="submission" date="2014-03" db="EMBL/GenBank/DDBJ databases">
        <title>Genomics of Bifidobacteria.</title>
        <authorList>
            <person name="Ventura M."/>
            <person name="Milani C."/>
            <person name="Lugli G.A."/>
        </authorList>
    </citation>
    <scope>NUCLEOTIDE SEQUENCE [LARGE SCALE GENOMIC DNA]</scope>
    <source>
        <strain evidence="2 3">LMG 10738</strain>
    </source>
</reference>
<dbReference type="OrthoDB" id="3233166at2"/>
<feature type="region of interest" description="Disordered" evidence="1">
    <location>
        <begin position="1"/>
        <end position="34"/>
    </location>
</feature>
<feature type="region of interest" description="Disordered" evidence="1">
    <location>
        <begin position="57"/>
        <end position="78"/>
    </location>
</feature>
<comment type="caution">
    <text evidence="2">The sequence shown here is derived from an EMBL/GenBank/DDBJ whole genome shotgun (WGS) entry which is preliminary data.</text>
</comment>
<evidence type="ECO:0000256" key="1">
    <source>
        <dbReference type="SAM" id="MobiDB-lite"/>
    </source>
</evidence>
<evidence type="ECO:0000313" key="2">
    <source>
        <dbReference type="EMBL" id="KFI61965.1"/>
    </source>
</evidence>
<gene>
    <name evidence="2" type="ORF">BCUN_1807</name>
</gene>
<dbReference type="AlphaFoldDB" id="A0A087AT65"/>
<organism evidence="2 3">
    <name type="scientific">Bifidobacterium cuniculi</name>
    <dbReference type="NCBI Taxonomy" id="1688"/>
    <lineage>
        <taxon>Bacteria</taxon>
        <taxon>Bacillati</taxon>
        <taxon>Actinomycetota</taxon>
        <taxon>Actinomycetes</taxon>
        <taxon>Bifidobacteriales</taxon>
        <taxon>Bifidobacteriaceae</taxon>
        <taxon>Bifidobacterium</taxon>
    </lineage>
</organism>
<evidence type="ECO:0000313" key="3">
    <source>
        <dbReference type="Proteomes" id="UP000029067"/>
    </source>
</evidence>
<name>A0A087AT65_9BIFI</name>
<accession>A0A087AT65</accession>